<dbReference type="AlphaFoldDB" id="A0A0K2SVD8"/>
<feature type="non-terminal residue" evidence="1">
    <location>
        <position position="1"/>
    </location>
</feature>
<protein>
    <submittedName>
        <fullName evidence="1">Uncharacterized protein</fullName>
    </submittedName>
</protein>
<proteinExistence type="predicted"/>
<accession>A0A0K2SVD8</accession>
<sequence>DYIKLWYDNTNSSSILRNQFSTSKEQNLGRQNSATVIAKFASSILIDHACFWGDTGGEVCFRGIFRITSGSPI</sequence>
<evidence type="ECO:0000313" key="1">
    <source>
        <dbReference type="EMBL" id="CDW17669.1"/>
    </source>
</evidence>
<dbReference type="EMBL" id="HACA01000308">
    <property type="protein sequence ID" value="CDW17669.1"/>
    <property type="molecule type" value="Transcribed_RNA"/>
</dbReference>
<name>A0A0K2SVD8_LEPSM</name>
<reference evidence="1" key="1">
    <citation type="submission" date="2014-05" db="EMBL/GenBank/DDBJ databases">
        <authorList>
            <person name="Chronopoulou M."/>
        </authorList>
    </citation>
    <scope>NUCLEOTIDE SEQUENCE</scope>
    <source>
        <tissue evidence="1">Whole organism</tissue>
    </source>
</reference>
<organism evidence="1">
    <name type="scientific">Lepeophtheirus salmonis</name>
    <name type="common">Salmon louse</name>
    <name type="synonym">Caligus salmonis</name>
    <dbReference type="NCBI Taxonomy" id="72036"/>
    <lineage>
        <taxon>Eukaryota</taxon>
        <taxon>Metazoa</taxon>
        <taxon>Ecdysozoa</taxon>
        <taxon>Arthropoda</taxon>
        <taxon>Crustacea</taxon>
        <taxon>Multicrustacea</taxon>
        <taxon>Hexanauplia</taxon>
        <taxon>Copepoda</taxon>
        <taxon>Siphonostomatoida</taxon>
        <taxon>Caligidae</taxon>
        <taxon>Lepeophtheirus</taxon>
    </lineage>
</organism>